<evidence type="ECO:0000313" key="2">
    <source>
        <dbReference type="Proteomes" id="UP001432322"/>
    </source>
</evidence>
<comment type="caution">
    <text evidence="1">The sequence shown here is derived from an EMBL/GenBank/DDBJ whole genome shotgun (WGS) entry which is preliminary data.</text>
</comment>
<proteinExistence type="predicted"/>
<feature type="non-terminal residue" evidence="1">
    <location>
        <position position="105"/>
    </location>
</feature>
<dbReference type="AlphaFoldDB" id="A0AAV5WAV1"/>
<evidence type="ECO:0000313" key="1">
    <source>
        <dbReference type="EMBL" id="GMT27869.1"/>
    </source>
</evidence>
<protein>
    <submittedName>
        <fullName evidence="1">Uncharacterized protein</fullName>
    </submittedName>
</protein>
<feature type="non-terminal residue" evidence="1">
    <location>
        <position position="1"/>
    </location>
</feature>
<keyword evidence="2" id="KW-1185">Reference proteome</keyword>
<organism evidence="1 2">
    <name type="scientific">Pristionchus fissidentatus</name>
    <dbReference type="NCBI Taxonomy" id="1538716"/>
    <lineage>
        <taxon>Eukaryota</taxon>
        <taxon>Metazoa</taxon>
        <taxon>Ecdysozoa</taxon>
        <taxon>Nematoda</taxon>
        <taxon>Chromadorea</taxon>
        <taxon>Rhabditida</taxon>
        <taxon>Rhabditina</taxon>
        <taxon>Diplogasteromorpha</taxon>
        <taxon>Diplogasteroidea</taxon>
        <taxon>Neodiplogasteridae</taxon>
        <taxon>Pristionchus</taxon>
    </lineage>
</organism>
<name>A0AAV5WAV1_9BILA</name>
<accession>A0AAV5WAV1</accession>
<dbReference type="Proteomes" id="UP001432322">
    <property type="component" value="Unassembled WGS sequence"/>
</dbReference>
<reference evidence="1" key="1">
    <citation type="submission" date="2023-10" db="EMBL/GenBank/DDBJ databases">
        <title>Genome assembly of Pristionchus species.</title>
        <authorList>
            <person name="Yoshida K."/>
            <person name="Sommer R.J."/>
        </authorList>
    </citation>
    <scope>NUCLEOTIDE SEQUENCE</scope>
    <source>
        <strain evidence="1">RS5133</strain>
    </source>
</reference>
<sequence>LNFAEETHFKLMEKLRFVTANKLTLNNNGMQDCSLYTSEKIDFSFIRDVIKRIESVEIYSLCNSLSLEEISSLRESVFCSTAGTKLTFYIREELAIEVFDRWMGI</sequence>
<dbReference type="EMBL" id="BTSY01000005">
    <property type="protein sequence ID" value="GMT27869.1"/>
    <property type="molecule type" value="Genomic_DNA"/>
</dbReference>
<gene>
    <name evidence="1" type="ORF">PFISCL1PPCAC_19166</name>
</gene>